<evidence type="ECO:0000259" key="1">
    <source>
        <dbReference type="PROSITE" id="PS51286"/>
    </source>
</evidence>
<accession>A0AA35SJ24</accession>
<dbReference type="EMBL" id="CASHTH010002413">
    <property type="protein sequence ID" value="CAI8029511.1"/>
    <property type="molecule type" value="Genomic_DNA"/>
</dbReference>
<reference evidence="2" key="1">
    <citation type="submission" date="2023-03" db="EMBL/GenBank/DDBJ databases">
        <authorList>
            <person name="Steffen K."/>
            <person name="Cardenas P."/>
        </authorList>
    </citation>
    <scope>NUCLEOTIDE SEQUENCE</scope>
</reference>
<dbReference type="Proteomes" id="UP001174909">
    <property type="component" value="Unassembled WGS sequence"/>
</dbReference>
<sequence>MFAWTCATVGYFDPALLDCIAARALGSLAHFNAQDLGNLMYAYAQLDHPHGQLVREVTERFVSDEAMLRDDDACVSIAWANLAIGQYPLPLLEHLMEPNRVRCVIETGDQNSLNFLLRLQVLLAAEQPHLDLSLPHGSAVFARALLLSRWSHPRSKLLTSITNALSKITGSDSNFTLEALTTSLHFIDIEIMLDDRGNPIPVPNHWRSWADLQSLIDSPLLCPRLQDLLRNQVSRREVTEPDQSFSLASDWAKLVGGSLEGVARRVAVEVDGPWHYAANCTHTLGKTLLKHRILRCLGWTVISIPYFEWQELKSKQAQVEFLRTKLFTTCH</sequence>
<dbReference type="Pfam" id="PF08368">
    <property type="entry name" value="FAST_2"/>
    <property type="match status" value="1"/>
</dbReference>
<gene>
    <name evidence="2" type="ORF">GBAR_LOCUS16764</name>
</gene>
<dbReference type="GO" id="GO:0016301">
    <property type="term" value="F:kinase activity"/>
    <property type="evidence" value="ECO:0007669"/>
    <property type="project" value="UniProtKB-KW"/>
</dbReference>
<protein>
    <submittedName>
        <fullName evidence="2">FAST kinase domain-containing protein 3, mitochondrial</fullName>
    </submittedName>
</protein>
<comment type="caution">
    <text evidence="2">The sequence shown here is derived from an EMBL/GenBank/DDBJ whole genome shotgun (WGS) entry which is preliminary data.</text>
</comment>
<dbReference type="SMART" id="SM00952">
    <property type="entry name" value="RAP"/>
    <property type="match status" value="1"/>
</dbReference>
<evidence type="ECO:0000313" key="2">
    <source>
        <dbReference type="EMBL" id="CAI8029511.1"/>
    </source>
</evidence>
<dbReference type="PANTHER" id="PTHR21228:SF40">
    <property type="entry name" value="LD45607P"/>
    <property type="match status" value="1"/>
</dbReference>
<keyword evidence="2" id="KW-0418">Kinase</keyword>
<feature type="domain" description="RAP" evidence="1">
    <location>
        <begin position="266"/>
        <end position="324"/>
    </location>
</feature>
<dbReference type="Pfam" id="PF08373">
    <property type="entry name" value="RAP"/>
    <property type="match status" value="1"/>
</dbReference>
<dbReference type="InterPro" id="IPR013584">
    <property type="entry name" value="RAP"/>
</dbReference>
<dbReference type="GO" id="GO:0000963">
    <property type="term" value="P:mitochondrial RNA processing"/>
    <property type="evidence" value="ECO:0007669"/>
    <property type="project" value="TreeGrafter"/>
</dbReference>
<dbReference type="GO" id="GO:0005759">
    <property type="term" value="C:mitochondrial matrix"/>
    <property type="evidence" value="ECO:0007669"/>
    <property type="project" value="TreeGrafter"/>
</dbReference>
<dbReference type="InterPro" id="IPR013579">
    <property type="entry name" value="FAST_2"/>
</dbReference>
<dbReference type="InterPro" id="IPR050870">
    <property type="entry name" value="FAST_kinase"/>
</dbReference>
<organism evidence="2 3">
    <name type="scientific">Geodia barretti</name>
    <name type="common">Barrett's horny sponge</name>
    <dbReference type="NCBI Taxonomy" id="519541"/>
    <lineage>
        <taxon>Eukaryota</taxon>
        <taxon>Metazoa</taxon>
        <taxon>Porifera</taxon>
        <taxon>Demospongiae</taxon>
        <taxon>Heteroscleromorpha</taxon>
        <taxon>Tetractinellida</taxon>
        <taxon>Astrophorina</taxon>
        <taxon>Geodiidae</taxon>
        <taxon>Geodia</taxon>
    </lineage>
</organism>
<keyword evidence="3" id="KW-1185">Reference proteome</keyword>
<dbReference type="PANTHER" id="PTHR21228">
    <property type="entry name" value="FAST LEU-RICH DOMAIN-CONTAINING"/>
    <property type="match status" value="1"/>
</dbReference>
<dbReference type="AlphaFoldDB" id="A0AA35SJ24"/>
<dbReference type="GO" id="GO:0003723">
    <property type="term" value="F:RNA binding"/>
    <property type="evidence" value="ECO:0007669"/>
    <property type="project" value="TreeGrafter"/>
</dbReference>
<name>A0AA35SJ24_GEOBA</name>
<dbReference type="PROSITE" id="PS51286">
    <property type="entry name" value="RAP"/>
    <property type="match status" value="1"/>
</dbReference>
<keyword evidence="2" id="KW-0808">Transferase</keyword>
<evidence type="ECO:0000313" key="3">
    <source>
        <dbReference type="Proteomes" id="UP001174909"/>
    </source>
</evidence>
<proteinExistence type="predicted"/>
<dbReference type="GO" id="GO:0035770">
    <property type="term" value="C:ribonucleoprotein granule"/>
    <property type="evidence" value="ECO:0007669"/>
    <property type="project" value="TreeGrafter"/>
</dbReference>
<dbReference type="GO" id="GO:0044528">
    <property type="term" value="P:regulation of mitochondrial mRNA stability"/>
    <property type="evidence" value="ECO:0007669"/>
    <property type="project" value="TreeGrafter"/>
</dbReference>